<dbReference type="GO" id="GO:0016787">
    <property type="term" value="F:hydrolase activity"/>
    <property type="evidence" value="ECO:0007669"/>
    <property type="project" value="UniProtKB-KW"/>
</dbReference>
<proteinExistence type="predicted"/>
<accession>A0A502FRE0</accession>
<keyword evidence="1 4" id="KW-0378">Hydrolase</keyword>
<keyword evidence="2" id="KW-0732">Signal</keyword>
<keyword evidence="5" id="KW-1185">Reference proteome</keyword>
<reference evidence="4 5" key="1">
    <citation type="journal article" date="2019" name="Environ. Microbiol.">
        <title>Species interactions and distinct microbial communities in high Arctic permafrost affected cryosols are associated with the CH4 and CO2 gas fluxes.</title>
        <authorList>
            <person name="Altshuler I."/>
            <person name="Hamel J."/>
            <person name="Turney S."/>
            <person name="Magnuson E."/>
            <person name="Levesque R."/>
            <person name="Greer C."/>
            <person name="Whyte L.G."/>
        </authorList>
    </citation>
    <scope>NUCLEOTIDE SEQUENCE [LARGE SCALE GENOMIC DNA]</scope>
    <source>
        <strain evidence="4 5">E6.1</strain>
    </source>
</reference>
<evidence type="ECO:0000259" key="3">
    <source>
        <dbReference type="Pfam" id="PF07859"/>
    </source>
</evidence>
<organism evidence="4 5">
    <name type="scientific">Sphingomonas glacialis</name>
    <dbReference type="NCBI Taxonomy" id="658225"/>
    <lineage>
        <taxon>Bacteria</taxon>
        <taxon>Pseudomonadati</taxon>
        <taxon>Pseudomonadota</taxon>
        <taxon>Alphaproteobacteria</taxon>
        <taxon>Sphingomonadales</taxon>
        <taxon>Sphingomonadaceae</taxon>
        <taxon>Sphingomonas</taxon>
    </lineage>
</organism>
<evidence type="ECO:0000313" key="5">
    <source>
        <dbReference type="Proteomes" id="UP000319931"/>
    </source>
</evidence>
<dbReference type="InterPro" id="IPR013094">
    <property type="entry name" value="AB_hydrolase_3"/>
</dbReference>
<feature type="signal peptide" evidence="2">
    <location>
        <begin position="1"/>
        <end position="24"/>
    </location>
</feature>
<gene>
    <name evidence="4" type="ORF">EAH76_16310</name>
</gene>
<comment type="caution">
    <text evidence="4">The sequence shown here is derived from an EMBL/GenBank/DDBJ whole genome shotgun (WGS) entry which is preliminary data.</text>
</comment>
<dbReference type="OrthoDB" id="9771666at2"/>
<evidence type="ECO:0000256" key="2">
    <source>
        <dbReference type="SAM" id="SignalP"/>
    </source>
</evidence>
<dbReference type="InterPro" id="IPR029058">
    <property type="entry name" value="AB_hydrolase_fold"/>
</dbReference>
<dbReference type="AlphaFoldDB" id="A0A502FRE0"/>
<dbReference type="PANTHER" id="PTHR48081:SF6">
    <property type="entry name" value="PEPTIDASE S9 PROLYL OLIGOPEPTIDASE CATALYTIC DOMAIN-CONTAINING PROTEIN"/>
    <property type="match status" value="1"/>
</dbReference>
<dbReference type="Gene3D" id="3.40.50.1820">
    <property type="entry name" value="alpha/beta hydrolase"/>
    <property type="match status" value="1"/>
</dbReference>
<feature type="domain" description="Alpha/beta hydrolase fold-3" evidence="3">
    <location>
        <begin position="94"/>
        <end position="225"/>
    </location>
</feature>
<dbReference type="PANTHER" id="PTHR48081">
    <property type="entry name" value="AB HYDROLASE SUPERFAMILY PROTEIN C4A8.06C"/>
    <property type="match status" value="1"/>
</dbReference>
<dbReference type="RefSeq" id="WP_140851357.1">
    <property type="nucleotide sequence ID" value="NZ_RCZC01000005.1"/>
</dbReference>
<sequence length="316" mass="32798">MTKRRFWGSGLAGLALALAMPALAQDARMVPTAAPAEPNAIALGTGGVAGSSAPEAWFRQYGVAMTRNVSVATLTPFLPDPAKATGAAVIVAPGGGFLMLSMENEGWRVARALADHGIAAFVLKYRLKPTPAGMPQFEQAVTAMFAGAGRADSRMRPGDAAAGLAEPIADERAAFALIRSRAGEWHVDPARIGMMGFSAGAMTTMATALKAPELRPAFLAPIYGSMEAVQVAADAPPLFAVLAANDPLFARKGLGLIDSWQQAGRPVEFHLYGEGGHGFGLGKAGTTSTGWFDAFVRWLEMTGITHSKSASGDAAK</sequence>
<name>A0A502FRE0_9SPHN</name>
<protein>
    <submittedName>
        <fullName evidence="4">Alpha/beta hydrolase</fullName>
    </submittedName>
</protein>
<dbReference type="InterPro" id="IPR050300">
    <property type="entry name" value="GDXG_lipolytic_enzyme"/>
</dbReference>
<dbReference type="Proteomes" id="UP000319931">
    <property type="component" value="Unassembled WGS sequence"/>
</dbReference>
<evidence type="ECO:0000313" key="4">
    <source>
        <dbReference type="EMBL" id="TPG51593.1"/>
    </source>
</evidence>
<dbReference type="Pfam" id="PF07859">
    <property type="entry name" value="Abhydrolase_3"/>
    <property type="match status" value="1"/>
</dbReference>
<dbReference type="SUPFAM" id="SSF53474">
    <property type="entry name" value="alpha/beta-Hydrolases"/>
    <property type="match status" value="1"/>
</dbReference>
<evidence type="ECO:0000256" key="1">
    <source>
        <dbReference type="ARBA" id="ARBA00022801"/>
    </source>
</evidence>
<dbReference type="EMBL" id="RCZC01000005">
    <property type="protein sequence ID" value="TPG51593.1"/>
    <property type="molecule type" value="Genomic_DNA"/>
</dbReference>
<feature type="chain" id="PRO_5021214802" evidence="2">
    <location>
        <begin position="25"/>
        <end position="316"/>
    </location>
</feature>